<dbReference type="SUPFAM" id="SSF53335">
    <property type="entry name" value="S-adenosyl-L-methionine-dependent methyltransferases"/>
    <property type="match status" value="1"/>
</dbReference>
<dbReference type="Gene3D" id="3.40.50.150">
    <property type="entry name" value="Vaccinia Virus protein VP39"/>
    <property type="match status" value="1"/>
</dbReference>
<evidence type="ECO:0000259" key="1">
    <source>
        <dbReference type="Pfam" id="PF13649"/>
    </source>
</evidence>
<dbReference type="AlphaFoldDB" id="A0A6A6GX20"/>
<proteinExistence type="predicted"/>
<dbReference type="EMBL" id="ML991847">
    <property type="protein sequence ID" value="KAF2230138.1"/>
    <property type="molecule type" value="Genomic_DNA"/>
</dbReference>
<keyword evidence="3" id="KW-1185">Reference proteome</keyword>
<dbReference type="CDD" id="cd02440">
    <property type="entry name" value="AdoMet_MTases"/>
    <property type="match status" value="1"/>
</dbReference>
<dbReference type="Pfam" id="PF13649">
    <property type="entry name" value="Methyltransf_25"/>
    <property type="match status" value="1"/>
</dbReference>
<evidence type="ECO:0000313" key="2">
    <source>
        <dbReference type="EMBL" id="KAF2230138.1"/>
    </source>
</evidence>
<dbReference type="OrthoDB" id="417697at2759"/>
<dbReference type="Proteomes" id="UP000800092">
    <property type="component" value="Unassembled WGS sequence"/>
</dbReference>
<accession>A0A6A6GX20</accession>
<reference evidence="2" key="1">
    <citation type="journal article" date="2020" name="Stud. Mycol.">
        <title>101 Dothideomycetes genomes: a test case for predicting lifestyles and emergence of pathogens.</title>
        <authorList>
            <person name="Haridas S."/>
            <person name="Albert R."/>
            <person name="Binder M."/>
            <person name="Bloem J."/>
            <person name="Labutti K."/>
            <person name="Salamov A."/>
            <person name="Andreopoulos B."/>
            <person name="Baker S."/>
            <person name="Barry K."/>
            <person name="Bills G."/>
            <person name="Bluhm B."/>
            <person name="Cannon C."/>
            <person name="Castanera R."/>
            <person name="Culley D."/>
            <person name="Daum C."/>
            <person name="Ezra D."/>
            <person name="Gonzalez J."/>
            <person name="Henrissat B."/>
            <person name="Kuo A."/>
            <person name="Liang C."/>
            <person name="Lipzen A."/>
            <person name="Lutzoni F."/>
            <person name="Magnuson J."/>
            <person name="Mondo S."/>
            <person name="Nolan M."/>
            <person name="Ohm R."/>
            <person name="Pangilinan J."/>
            <person name="Park H.-J."/>
            <person name="Ramirez L."/>
            <person name="Alfaro M."/>
            <person name="Sun H."/>
            <person name="Tritt A."/>
            <person name="Yoshinaga Y."/>
            <person name="Zwiers L.-H."/>
            <person name="Turgeon B."/>
            <person name="Goodwin S."/>
            <person name="Spatafora J."/>
            <person name="Crous P."/>
            <person name="Grigoriev I."/>
        </authorList>
    </citation>
    <scope>NUCLEOTIDE SEQUENCE</scope>
    <source>
        <strain evidence="2">Tuck. ex Michener</strain>
    </source>
</reference>
<organism evidence="2 3">
    <name type="scientific">Viridothelium virens</name>
    <name type="common">Speckled blister lichen</name>
    <name type="synonym">Trypethelium virens</name>
    <dbReference type="NCBI Taxonomy" id="1048519"/>
    <lineage>
        <taxon>Eukaryota</taxon>
        <taxon>Fungi</taxon>
        <taxon>Dikarya</taxon>
        <taxon>Ascomycota</taxon>
        <taxon>Pezizomycotina</taxon>
        <taxon>Dothideomycetes</taxon>
        <taxon>Dothideomycetes incertae sedis</taxon>
        <taxon>Trypetheliales</taxon>
        <taxon>Trypetheliaceae</taxon>
        <taxon>Viridothelium</taxon>
    </lineage>
</organism>
<evidence type="ECO:0000313" key="3">
    <source>
        <dbReference type="Proteomes" id="UP000800092"/>
    </source>
</evidence>
<gene>
    <name evidence="2" type="ORF">EV356DRAFT_536694</name>
</gene>
<dbReference type="InterPro" id="IPR029063">
    <property type="entry name" value="SAM-dependent_MTases_sf"/>
</dbReference>
<sequence>MPSNEDGYMLRRDHTESQRLDAQHQFFRTLSGGHLVHPSIPWKLFSNVADVAAGTGIWLRQLAQSTETSDTVRSFVGFDISAQQYPSKDECQKDGIELLTHDMTKPFPQEYHQKFELVNVRFVSYVMKATELDNVVGNIVQLLRPGGYLQWQECDAGDSWTTPETTLARSTINYTIEEKIARGLLPGIATPLIRTIQSLQTEIPRGQHNPNSFSSDQMRLKQIETVSTATHPDPIVAAGKKMGVISAATVLLESSIQRKRSKAAQDSTPSSEKEQLERDVQAMSNLMEAIKCGEDDAVNNWDFEMTWIVARKAIPLSTSEPWMAIKYPQA</sequence>
<dbReference type="InterPro" id="IPR041698">
    <property type="entry name" value="Methyltransf_25"/>
</dbReference>
<protein>
    <recommendedName>
        <fullName evidence="1">Methyltransferase domain-containing protein</fullName>
    </recommendedName>
</protein>
<name>A0A6A6GX20_VIRVR</name>
<feature type="domain" description="Methyltransferase" evidence="1">
    <location>
        <begin position="48"/>
        <end position="147"/>
    </location>
</feature>